<comment type="caution">
    <text evidence="9">The sequence shown here is derived from an EMBL/GenBank/DDBJ whole genome shotgun (WGS) entry which is preliminary data.</text>
</comment>
<gene>
    <name evidence="9" type="ORF">GTW23_18490</name>
</gene>
<name>A0ABT1CVE7_9HYPH</name>
<sequence length="316" mass="32786">MIPIFESILPIFLIVLLGVVLRRTPFIDQSVWPGLETLGYYLFFPFLLFLTLAKADYSGIELGTVAAVSLLAVAVMTVLLIALHPLARASGMSDASYTTLFQTSSRWNGFVALAIAEKLTGDSGMVLVALVLALIVIPLNFINVIMLVWYGTGGRSMATLVKRIAGNPLILGCVAGIAVNALSIDIYPPLEYSVDLIARASLGLGMLLVGAGLKLTDALRPGPAVLTPVALKLIVFPIIMVGLAAGFGLGGETVLILGLCAAVPTAMNGYLLARQMGGDAPLYAAVTTVQTAASFLTIPAVMWGAGLVAAAQAAGG</sequence>
<evidence type="ECO:0000256" key="3">
    <source>
        <dbReference type="ARBA" id="ARBA00022448"/>
    </source>
</evidence>
<evidence type="ECO:0000256" key="6">
    <source>
        <dbReference type="ARBA" id="ARBA00022989"/>
    </source>
</evidence>
<evidence type="ECO:0000256" key="5">
    <source>
        <dbReference type="ARBA" id="ARBA00022692"/>
    </source>
</evidence>
<evidence type="ECO:0000256" key="7">
    <source>
        <dbReference type="ARBA" id="ARBA00023136"/>
    </source>
</evidence>
<feature type="transmembrane region" description="Helical" evidence="8">
    <location>
        <begin position="253"/>
        <end position="273"/>
    </location>
</feature>
<proteinExistence type="inferred from homology"/>
<comment type="subcellular location">
    <subcellularLocation>
        <location evidence="1">Cell membrane</location>
        <topology evidence="1">Multi-pass membrane protein</topology>
    </subcellularLocation>
</comment>
<evidence type="ECO:0000256" key="2">
    <source>
        <dbReference type="ARBA" id="ARBA00010145"/>
    </source>
</evidence>
<evidence type="ECO:0000256" key="4">
    <source>
        <dbReference type="ARBA" id="ARBA00022475"/>
    </source>
</evidence>
<keyword evidence="3" id="KW-0813">Transport</keyword>
<keyword evidence="5 8" id="KW-0812">Transmembrane</keyword>
<comment type="similarity">
    <text evidence="2">Belongs to the auxin efflux carrier (TC 2.A.69) family.</text>
</comment>
<keyword evidence="4" id="KW-1003">Cell membrane</keyword>
<evidence type="ECO:0000313" key="9">
    <source>
        <dbReference type="EMBL" id="MCO6410175.1"/>
    </source>
</evidence>
<feature type="transmembrane region" description="Helical" evidence="8">
    <location>
        <begin position="38"/>
        <end position="55"/>
    </location>
</feature>
<dbReference type="InterPro" id="IPR004776">
    <property type="entry name" value="Mem_transp_PIN-like"/>
</dbReference>
<dbReference type="PANTHER" id="PTHR36838:SF4">
    <property type="entry name" value="AUXIN EFFLUX CARRIER FAMILY PROTEIN"/>
    <property type="match status" value="1"/>
</dbReference>
<dbReference type="Pfam" id="PF03547">
    <property type="entry name" value="Mem_trans"/>
    <property type="match status" value="2"/>
</dbReference>
<keyword evidence="10" id="KW-1185">Reference proteome</keyword>
<evidence type="ECO:0000256" key="8">
    <source>
        <dbReference type="SAM" id="Phobius"/>
    </source>
</evidence>
<dbReference type="PANTHER" id="PTHR36838">
    <property type="entry name" value="AUXIN EFFLUX CARRIER FAMILY PROTEIN"/>
    <property type="match status" value="1"/>
</dbReference>
<feature type="transmembrane region" description="Helical" evidence="8">
    <location>
        <begin position="62"/>
        <end position="83"/>
    </location>
</feature>
<feature type="transmembrane region" description="Helical" evidence="8">
    <location>
        <begin position="164"/>
        <end position="184"/>
    </location>
</feature>
<keyword evidence="6 8" id="KW-1133">Transmembrane helix</keyword>
<keyword evidence="7 8" id="KW-0472">Membrane</keyword>
<dbReference type="Gene3D" id="1.20.1530.20">
    <property type="match status" value="1"/>
</dbReference>
<dbReference type="Proteomes" id="UP001320715">
    <property type="component" value="Unassembled WGS sequence"/>
</dbReference>
<dbReference type="RefSeq" id="WP_252916867.1">
    <property type="nucleotide sequence ID" value="NZ_JAAAML010000003.1"/>
</dbReference>
<evidence type="ECO:0000313" key="10">
    <source>
        <dbReference type="Proteomes" id="UP001320715"/>
    </source>
</evidence>
<feature type="transmembrane region" description="Helical" evidence="8">
    <location>
        <begin position="126"/>
        <end position="152"/>
    </location>
</feature>
<feature type="transmembrane region" description="Helical" evidence="8">
    <location>
        <begin position="225"/>
        <end position="247"/>
    </location>
</feature>
<dbReference type="InterPro" id="IPR038770">
    <property type="entry name" value="Na+/solute_symporter_sf"/>
</dbReference>
<protein>
    <submittedName>
        <fullName evidence="9">AEC family transporter</fullName>
    </submittedName>
</protein>
<reference evidence="9 10" key="1">
    <citation type="submission" date="2020-01" db="EMBL/GenBank/DDBJ databases">
        <title>Genomes of bacteria type strains.</title>
        <authorList>
            <person name="Chen J."/>
            <person name="Zhu S."/>
            <person name="Yang J."/>
        </authorList>
    </citation>
    <scope>NUCLEOTIDE SEQUENCE [LARGE SCALE GENOMIC DNA]</scope>
    <source>
        <strain evidence="9 10">DSM 16655</strain>
    </source>
</reference>
<feature type="transmembrane region" description="Helical" evidence="8">
    <location>
        <begin position="196"/>
        <end position="213"/>
    </location>
</feature>
<evidence type="ECO:0000256" key="1">
    <source>
        <dbReference type="ARBA" id="ARBA00004651"/>
    </source>
</evidence>
<accession>A0ABT1CVE7</accession>
<dbReference type="EMBL" id="JAAAML010000003">
    <property type="protein sequence ID" value="MCO6410175.1"/>
    <property type="molecule type" value="Genomic_DNA"/>
</dbReference>
<organism evidence="9 10">
    <name type="scientific">Hoeflea alexandrii</name>
    <dbReference type="NCBI Taxonomy" id="288436"/>
    <lineage>
        <taxon>Bacteria</taxon>
        <taxon>Pseudomonadati</taxon>
        <taxon>Pseudomonadota</taxon>
        <taxon>Alphaproteobacteria</taxon>
        <taxon>Hyphomicrobiales</taxon>
        <taxon>Rhizobiaceae</taxon>
        <taxon>Hoeflea</taxon>
    </lineage>
</organism>